<proteinExistence type="predicted"/>
<organism evidence="2">
    <name type="scientific">Anguilla anguilla</name>
    <name type="common">European freshwater eel</name>
    <name type="synonym">Muraena anguilla</name>
    <dbReference type="NCBI Taxonomy" id="7936"/>
    <lineage>
        <taxon>Eukaryota</taxon>
        <taxon>Metazoa</taxon>
        <taxon>Chordata</taxon>
        <taxon>Craniata</taxon>
        <taxon>Vertebrata</taxon>
        <taxon>Euteleostomi</taxon>
        <taxon>Actinopterygii</taxon>
        <taxon>Neopterygii</taxon>
        <taxon>Teleostei</taxon>
        <taxon>Anguilliformes</taxon>
        <taxon>Anguillidae</taxon>
        <taxon>Anguilla</taxon>
    </lineage>
</organism>
<dbReference type="AlphaFoldDB" id="A0A0E9PY35"/>
<accession>A0A0E9PY35</accession>
<evidence type="ECO:0000256" key="1">
    <source>
        <dbReference type="SAM" id="Phobius"/>
    </source>
</evidence>
<reference evidence="2" key="2">
    <citation type="journal article" date="2015" name="Fish Shellfish Immunol.">
        <title>Early steps in the European eel (Anguilla anguilla)-Vibrio vulnificus interaction in the gills: Role of the RtxA13 toxin.</title>
        <authorList>
            <person name="Callol A."/>
            <person name="Pajuelo D."/>
            <person name="Ebbesson L."/>
            <person name="Teles M."/>
            <person name="MacKenzie S."/>
            <person name="Amaro C."/>
        </authorList>
    </citation>
    <scope>NUCLEOTIDE SEQUENCE</scope>
</reference>
<feature type="transmembrane region" description="Helical" evidence="1">
    <location>
        <begin position="21"/>
        <end position="42"/>
    </location>
</feature>
<keyword evidence="1" id="KW-0812">Transmembrane</keyword>
<keyword evidence="1" id="KW-0472">Membrane</keyword>
<dbReference type="EMBL" id="GBXM01099819">
    <property type="protein sequence ID" value="JAH08758.1"/>
    <property type="molecule type" value="Transcribed_RNA"/>
</dbReference>
<evidence type="ECO:0000313" key="2">
    <source>
        <dbReference type="EMBL" id="JAH08758.1"/>
    </source>
</evidence>
<sequence length="52" mass="5960">MRTFCFSSFSCCTRILSTRSSILRFCASNIHWMMWASLLLMVSGPPVPSRRS</sequence>
<keyword evidence="1" id="KW-1133">Transmembrane helix</keyword>
<reference evidence="2" key="1">
    <citation type="submission" date="2014-11" db="EMBL/GenBank/DDBJ databases">
        <authorList>
            <person name="Amaro Gonzalez C."/>
        </authorList>
    </citation>
    <scope>NUCLEOTIDE SEQUENCE</scope>
</reference>
<protein>
    <submittedName>
        <fullName evidence="2">Uncharacterized protein</fullName>
    </submittedName>
</protein>
<name>A0A0E9PY35_ANGAN</name>